<dbReference type="InterPro" id="IPR057268">
    <property type="entry name" value="Ribosomal_L18"/>
</dbReference>
<evidence type="ECO:0000313" key="4">
    <source>
        <dbReference type="EMBL" id="SVC37975.1"/>
    </source>
</evidence>
<keyword evidence="3" id="KW-0687">Ribonucleoprotein</keyword>
<comment type="similarity">
    <text evidence="1">Belongs to the universal ribosomal protein uL18 family.</text>
</comment>
<organism evidence="4">
    <name type="scientific">marine metagenome</name>
    <dbReference type="NCBI Taxonomy" id="408172"/>
    <lineage>
        <taxon>unclassified sequences</taxon>
        <taxon>metagenomes</taxon>
        <taxon>ecological metagenomes</taxon>
    </lineage>
</organism>
<feature type="non-terminal residue" evidence="4">
    <location>
        <position position="81"/>
    </location>
</feature>
<protein>
    <recommendedName>
        <fullName evidence="5">50S ribosomal protein L18</fullName>
    </recommendedName>
</protein>
<dbReference type="PANTHER" id="PTHR12899:SF3">
    <property type="entry name" value="LARGE RIBOSOMAL SUBUNIT PROTEIN UL18M"/>
    <property type="match status" value="1"/>
</dbReference>
<reference evidence="4" key="1">
    <citation type="submission" date="2018-05" db="EMBL/GenBank/DDBJ databases">
        <authorList>
            <person name="Lanie J.A."/>
            <person name="Ng W.-L."/>
            <person name="Kazmierczak K.M."/>
            <person name="Andrzejewski T.M."/>
            <person name="Davidsen T.M."/>
            <person name="Wayne K.J."/>
            <person name="Tettelin H."/>
            <person name="Glass J.I."/>
            <person name="Rusch D."/>
            <person name="Podicherti R."/>
            <person name="Tsui H.-C.T."/>
            <person name="Winkler M.E."/>
        </authorList>
    </citation>
    <scope>NUCLEOTIDE SEQUENCE</scope>
</reference>
<accession>A0A382LQD7</accession>
<dbReference type="GO" id="GO:0003735">
    <property type="term" value="F:structural constituent of ribosome"/>
    <property type="evidence" value="ECO:0007669"/>
    <property type="project" value="InterPro"/>
</dbReference>
<name>A0A382LQD7_9ZZZZ</name>
<evidence type="ECO:0000256" key="1">
    <source>
        <dbReference type="ARBA" id="ARBA00007116"/>
    </source>
</evidence>
<dbReference type="AlphaFoldDB" id="A0A382LQD7"/>
<evidence type="ECO:0000256" key="2">
    <source>
        <dbReference type="ARBA" id="ARBA00022980"/>
    </source>
</evidence>
<gene>
    <name evidence="4" type="ORF">METZ01_LOCUS290829</name>
</gene>
<dbReference type="GO" id="GO:0008097">
    <property type="term" value="F:5S rRNA binding"/>
    <property type="evidence" value="ECO:0007669"/>
    <property type="project" value="TreeGrafter"/>
</dbReference>
<sequence length="81" mass="9199">MSRPLELYQRRRRRTRNRIRNVSGGKVRLSVFRSNKNIYAQVIDDNAGRTLAAASTLDQELRSNLKTGSDQEAAKQVGLLI</sequence>
<dbReference type="EMBL" id="UINC01088067">
    <property type="protein sequence ID" value="SVC37975.1"/>
    <property type="molecule type" value="Genomic_DNA"/>
</dbReference>
<dbReference type="Pfam" id="PF00861">
    <property type="entry name" value="Ribosomal_L18p"/>
    <property type="match status" value="1"/>
</dbReference>
<evidence type="ECO:0008006" key="5">
    <source>
        <dbReference type="Google" id="ProtNLM"/>
    </source>
</evidence>
<dbReference type="GO" id="GO:0006412">
    <property type="term" value="P:translation"/>
    <property type="evidence" value="ECO:0007669"/>
    <property type="project" value="InterPro"/>
</dbReference>
<dbReference type="InterPro" id="IPR005484">
    <property type="entry name" value="Ribosomal_uL18_bac/plant/anim"/>
</dbReference>
<evidence type="ECO:0000256" key="3">
    <source>
        <dbReference type="ARBA" id="ARBA00023274"/>
    </source>
</evidence>
<dbReference type="Gene3D" id="3.30.420.100">
    <property type="match status" value="1"/>
</dbReference>
<dbReference type="SUPFAM" id="SSF53137">
    <property type="entry name" value="Translational machinery components"/>
    <property type="match status" value="1"/>
</dbReference>
<dbReference type="GO" id="GO:0022625">
    <property type="term" value="C:cytosolic large ribosomal subunit"/>
    <property type="evidence" value="ECO:0007669"/>
    <property type="project" value="TreeGrafter"/>
</dbReference>
<proteinExistence type="inferred from homology"/>
<dbReference type="CDD" id="cd00432">
    <property type="entry name" value="Ribosomal_L18_L5e"/>
    <property type="match status" value="1"/>
</dbReference>
<keyword evidence="2" id="KW-0689">Ribosomal protein</keyword>
<dbReference type="PANTHER" id="PTHR12899">
    <property type="entry name" value="39S RIBOSOMAL PROTEIN L18, MITOCHONDRIAL"/>
    <property type="match status" value="1"/>
</dbReference>